<comment type="caution">
    <text evidence="2">The sequence shown here is derived from an EMBL/GenBank/DDBJ whole genome shotgun (WGS) entry which is preliminary data.</text>
</comment>
<sequence length="252" mass="27220">MAGLEGRQSAVAHRQAEAGQEQAATGPAVPDCPSPTADYRLLLPRHLYRAVLRLLRPAEAAARRLVIIAARGLVVTPAKPRKPQPKAGHAAGAGQAGTEPSPKPRSLCLPLLDPLPAWNSRRRPAPAGVPRISVPGFSRPFPIALRRPSSPDDAVDARRLALRLDALGRALDNLPAQARRFARWQASRNAARAVQISHRASPARRIWPLRPGRPPGGSRRDGHKVSGHEVHEILKDVHGLAFWTLEESADTS</sequence>
<dbReference type="Proteomes" id="UP000191905">
    <property type="component" value="Unassembled WGS sequence"/>
</dbReference>
<dbReference type="EMBL" id="MDET01000060">
    <property type="protein sequence ID" value="OQM73235.1"/>
    <property type="molecule type" value="Genomic_DNA"/>
</dbReference>
<protein>
    <submittedName>
        <fullName evidence="2">Uncharacterized protein</fullName>
    </submittedName>
</protein>
<dbReference type="AlphaFoldDB" id="A0A1V8RJ54"/>
<feature type="compositionally biased region" description="Low complexity" evidence="1">
    <location>
        <begin position="17"/>
        <end position="28"/>
    </location>
</feature>
<name>A0A1V8RJ54_9HYPH</name>
<feature type="region of interest" description="Disordered" evidence="1">
    <location>
        <begin position="78"/>
        <end position="104"/>
    </location>
</feature>
<evidence type="ECO:0000256" key="1">
    <source>
        <dbReference type="SAM" id="MobiDB-lite"/>
    </source>
</evidence>
<proteinExistence type="predicted"/>
<reference evidence="2 3" key="1">
    <citation type="journal article" date="2016" name="Int. J. Syst. Evol. Microbiol.">
        <title>Pseudaminobacter manganicus sp. nov., isolated from sludge of a manganese mine.</title>
        <authorList>
            <person name="Li J."/>
            <person name="Huang J."/>
            <person name="Liao S."/>
            <person name="Wang G."/>
        </authorList>
    </citation>
    <scope>NUCLEOTIDE SEQUENCE [LARGE SCALE GENOMIC DNA]</scope>
    <source>
        <strain evidence="2 3">JH-7</strain>
    </source>
</reference>
<accession>A0A1V8RJ54</accession>
<feature type="region of interest" description="Disordered" evidence="1">
    <location>
        <begin position="1"/>
        <end position="32"/>
    </location>
</feature>
<organism evidence="2 3">
    <name type="scientific">Manganibacter manganicus</name>
    <dbReference type="NCBI Taxonomy" id="1873176"/>
    <lineage>
        <taxon>Bacteria</taxon>
        <taxon>Pseudomonadati</taxon>
        <taxon>Pseudomonadota</taxon>
        <taxon>Alphaproteobacteria</taxon>
        <taxon>Hyphomicrobiales</taxon>
        <taxon>Phyllobacteriaceae</taxon>
        <taxon>Manganibacter</taxon>
    </lineage>
</organism>
<gene>
    <name evidence="2" type="ORF">BFN67_09580</name>
</gene>
<feature type="region of interest" description="Disordered" evidence="1">
    <location>
        <begin position="206"/>
        <end position="225"/>
    </location>
</feature>
<evidence type="ECO:0000313" key="2">
    <source>
        <dbReference type="EMBL" id="OQM73235.1"/>
    </source>
</evidence>
<feature type="compositionally biased region" description="Low complexity" evidence="1">
    <location>
        <begin position="87"/>
        <end position="97"/>
    </location>
</feature>
<keyword evidence="3" id="KW-1185">Reference proteome</keyword>
<evidence type="ECO:0000313" key="3">
    <source>
        <dbReference type="Proteomes" id="UP000191905"/>
    </source>
</evidence>
<dbReference type="RefSeq" id="WP_245295387.1">
    <property type="nucleotide sequence ID" value="NZ_MDET01000060.1"/>
</dbReference>
<dbReference type="STRING" id="1873176.BFN67_09580"/>